<dbReference type="Pfam" id="PF00106">
    <property type="entry name" value="adh_short"/>
    <property type="match status" value="1"/>
</dbReference>
<dbReference type="InterPro" id="IPR011009">
    <property type="entry name" value="Kinase-like_dom_sf"/>
</dbReference>
<dbReference type="PANTHER" id="PTHR43544">
    <property type="entry name" value="SHORT-CHAIN DEHYDROGENASE/REDUCTASE"/>
    <property type="match status" value="1"/>
</dbReference>
<evidence type="ECO:0000313" key="2">
    <source>
        <dbReference type="EMBL" id="CAE8638532.1"/>
    </source>
</evidence>
<dbReference type="SUPFAM" id="SSF51735">
    <property type="entry name" value="NAD(P)-binding Rossmann-fold domains"/>
    <property type="match status" value="1"/>
</dbReference>
<dbReference type="PRINTS" id="PR00081">
    <property type="entry name" value="GDHRDH"/>
</dbReference>
<dbReference type="GO" id="GO:0016491">
    <property type="term" value="F:oxidoreductase activity"/>
    <property type="evidence" value="ECO:0007669"/>
    <property type="project" value="TreeGrafter"/>
</dbReference>
<name>A0A813HJ58_POLGL</name>
<dbReference type="InterPro" id="IPR051468">
    <property type="entry name" value="Fungal_SecMetab_SDRs"/>
</dbReference>
<feature type="domain" description="Protein kinase" evidence="1">
    <location>
        <begin position="746"/>
        <end position="827"/>
    </location>
</feature>
<comment type="caution">
    <text evidence="2">The sequence shown here is derived from an EMBL/GenBank/DDBJ whole genome shotgun (WGS) entry which is preliminary data.</text>
</comment>
<dbReference type="Gene3D" id="3.30.200.20">
    <property type="entry name" value="Phosphorylase Kinase, domain 1"/>
    <property type="match status" value="1"/>
</dbReference>
<dbReference type="EMBL" id="CAJNNV010031990">
    <property type="protein sequence ID" value="CAE8638532.1"/>
    <property type="molecule type" value="Genomic_DNA"/>
</dbReference>
<keyword evidence="3" id="KW-1185">Reference proteome</keyword>
<organism evidence="2 3">
    <name type="scientific">Polarella glacialis</name>
    <name type="common">Dinoflagellate</name>
    <dbReference type="NCBI Taxonomy" id="89957"/>
    <lineage>
        <taxon>Eukaryota</taxon>
        <taxon>Sar</taxon>
        <taxon>Alveolata</taxon>
        <taxon>Dinophyceae</taxon>
        <taxon>Suessiales</taxon>
        <taxon>Suessiaceae</taxon>
        <taxon>Polarella</taxon>
    </lineage>
</organism>
<dbReference type="Pfam" id="PF00069">
    <property type="entry name" value="Pkinase"/>
    <property type="match status" value="1"/>
</dbReference>
<sequence length="1285" mass="140659">MTAFVSGASRGIGLAVVDRLLQRTSMNVVAAGRTALESPGLKALQATHGPRLTALSMDVTCESSIAAAASASEAALNGSRLKLLIHSAALMHPSGRGENTVTRLKQDDFSLILNTNVVGPAMLTKALYAHLRSAKGEEPSKVVAIGAGVGSVSTNKAGGWYSYRISKTALNALMKNLAIEGARNNILAFTLYPEMVDTAFATPYVKGNPYDQLRTSEETAERMMELIDSYGPPDSGRFVNIWSREVPNARATAKRQGELERVLGIIFAWTHDYKATLHLEQQKTVAQAAGPDHALLPLHTSRPLLLRANQSQLPSALHWSSSHKWLGLHWRADSMWEHQAVVSLATGSAMVGALCGIIEAQRIPLAIACHIFTIKIGSTVRFGRWLWGATPEALTSLDAAYGKWAQQLLGADAWRNTAMCRSELGWALFGSGRAMYDMAMKRASFWAQAETTLAGKSFVAAHLSDGNTWAKRSRALLEQWEVQDWPAWLATRSSSTKYCTYVKGALAATCMRDWTPAVQKHVRPIPYLSLTTGPTTMLNDALRLRLAWAVLVGHRELIRLRCGLLRLSHVARKRSQASIQCCIFCHCRFRNVYKHVVCDCPVHADSRALIQKAGVDCSTCVFLATAPCSSAFRSVVGLAVAVGSGERSFWTAGSGSSADGTHMGDKVKDSCKDSRGCEGWWRAWLARHGLYGPGNVLGAAELAELVAAALRMLRDRYAPEEYLRNIRTVHGGSHRLKDRYGGFEFLSRGLLGKSYRCKSRLTREEHVCRQVRKDKLLSPADLIRSEAEVLRSLEHPNFPQVIETFEDFNNIYIVLEPVETMEFVQLLCSYQDTLDAFVNRLRLWLVALAALNMAIPCAADVMCDVKMSAREVMLVDPAEGDEVYTASTLEVECSDVYMEDGEMSATPWDLYMQKCASVGYGERFYNETAKSCQSCPQDLSELPQSLSAQLQGGNMYCQFTGSKCMCSDGMTAAFVAPGVTRCAAADTNCLDYLPMSQMNYNLENPAVVPPALTCTGLPPFAASDINLIFMPQVAKDPLFECLRRLFAEAVENREDILADWESRRANNRMMVLFMNTQTYQGIEMVVGPSMQQIQSNCNVTLNVFVDTQGTGLNDNVPIAGSLLPIYSPRCVADDMKAISVSLQNDLDLLTTSGFSNVSCVDKMEEMMGRKLSSPMGPVASVSGPEVLQSWDKLQALAEKSAAAKKEKAPPRVHTGLGRALRRQAASHQARHFARRLRFAPSGRRLQEQPGIEGLGAAKTTFCMADADFAPTASFVGGDGASRTCK</sequence>
<dbReference type="CDD" id="cd05325">
    <property type="entry name" value="carb_red_sniffer_like_SDR_c"/>
    <property type="match status" value="1"/>
</dbReference>
<dbReference type="OrthoDB" id="409363at2759"/>
<dbReference type="GO" id="GO:0004672">
    <property type="term" value="F:protein kinase activity"/>
    <property type="evidence" value="ECO:0007669"/>
    <property type="project" value="InterPro"/>
</dbReference>
<dbReference type="InterPro" id="IPR036291">
    <property type="entry name" value="NAD(P)-bd_dom_sf"/>
</dbReference>
<dbReference type="GO" id="GO:0005737">
    <property type="term" value="C:cytoplasm"/>
    <property type="evidence" value="ECO:0007669"/>
    <property type="project" value="TreeGrafter"/>
</dbReference>
<dbReference type="GO" id="GO:0005524">
    <property type="term" value="F:ATP binding"/>
    <property type="evidence" value="ECO:0007669"/>
    <property type="project" value="InterPro"/>
</dbReference>
<proteinExistence type="predicted"/>
<reference evidence="2" key="1">
    <citation type="submission" date="2021-02" db="EMBL/GenBank/DDBJ databases">
        <authorList>
            <person name="Dougan E. K."/>
            <person name="Rhodes N."/>
            <person name="Thang M."/>
            <person name="Chan C."/>
        </authorList>
    </citation>
    <scope>NUCLEOTIDE SEQUENCE</scope>
</reference>
<protein>
    <recommendedName>
        <fullName evidence="1">Protein kinase domain-containing protein</fullName>
    </recommendedName>
</protein>
<dbReference type="SUPFAM" id="SSF56112">
    <property type="entry name" value="Protein kinase-like (PK-like)"/>
    <property type="match status" value="1"/>
</dbReference>
<evidence type="ECO:0000313" key="3">
    <source>
        <dbReference type="Proteomes" id="UP000654075"/>
    </source>
</evidence>
<dbReference type="PANTHER" id="PTHR43544:SF12">
    <property type="entry name" value="NAD(P)-BINDING ROSSMANN-FOLD SUPERFAMILY PROTEIN"/>
    <property type="match status" value="1"/>
</dbReference>
<gene>
    <name evidence="2" type="ORF">PGLA1383_LOCUS53698</name>
</gene>
<accession>A0A813HJ58</accession>
<feature type="non-terminal residue" evidence="2">
    <location>
        <position position="1285"/>
    </location>
</feature>
<dbReference type="InterPro" id="IPR002347">
    <property type="entry name" value="SDR_fam"/>
</dbReference>
<dbReference type="Gene3D" id="3.40.50.720">
    <property type="entry name" value="NAD(P)-binding Rossmann-like Domain"/>
    <property type="match status" value="1"/>
</dbReference>
<evidence type="ECO:0000259" key="1">
    <source>
        <dbReference type="Pfam" id="PF00069"/>
    </source>
</evidence>
<dbReference type="InterPro" id="IPR000719">
    <property type="entry name" value="Prot_kinase_dom"/>
</dbReference>
<dbReference type="Proteomes" id="UP000654075">
    <property type="component" value="Unassembled WGS sequence"/>
</dbReference>